<keyword evidence="5 10" id="KW-0349">Heme</keyword>
<dbReference type="AlphaFoldDB" id="A0A014P5F1"/>
<feature type="binding site" description="axial binding residue" evidence="10">
    <location>
        <position position="341"/>
    </location>
    <ligand>
        <name>heme</name>
        <dbReference type="ChEBI" id="CHEBI:30413"/>
    </ligand>
    <ligandPart>
        <name>Fe</name>
        <dbReference type="ChEBI" id="CHEBI:18248"/>
    </ligandPart>
</feature>
<evidence type="ECO:0000256" key="3">
    <source>
        <dbReference type="ARBA" id="ARBA00022559"/>
    </source>
</evidence>
<comment type="caution">
    <text evidence="14">The sequence shown here is derived from an EMBL/GenBank/DDBJ whole genome shotgun (WGS) entry which is preliminary data.</text>
</comment>
<dbReference type="GO" id="GO:0005777">
    <property type="term" value="C:peroxisome"/>
    <property type="evidence" value="ECO:0007669"/>
    <property type="project" value="TreeGrafter"/>
</dbReference>
<dbReference type="InterPro" id="IPR024711">
    <property type="entry name" value="Catalase_clade1/3"/>
</dbReference>
<dbReference type="EMBL" id="JELW01000036">
    <property type="protein sequence ID" value="EXU97508.1"/>
    <property type="molecule type" value="Genomic_DNA"/>
</dbReference>
<evidence type="ECO:0000256" key="7">
    <source>
        <dbReference type="ARBA" id="ARBA00023002"/>
    </source>
</evidence>
<dbReference type="GO" id="GO:0005739">
    <property type="term" value="C:mitochondrion"/>
    <property type="evidence" value="ECO:0007669"/>
    <property type="project" value="TreeGrafter"/>
</dbReference>
<dbReference type="GO" id="GO:0004096">
    <property type="term" value="F:catalase activity"/>
    <property type="evidence" value="ECO:0007669"/>
    <property type="project" value="InterPro"/>
</dbReference>
<sequence length="476" mass="54280">MAHNSSTETKGSHDAGLKDNRGPQSNPGLNYNLLDKLAQFNREKIPERAVHARGAGAYGEFEVTDDISDICDIDMLLGVGKKTPCVVRFSTTALERGSAEAVRDVKGLAVKFFTQQGNWDWVCLNIPMFFIRDPIKFPDLVHAQRPDPKTNLTNPSNWWEFVCNNHETLHMVMFQFSDFGTMFDYRSMSGYVGHAYKWVKPDGSWKYVHWFLSSDQGPNFEQGSQTKELAPDDQESATRDLNESLERGECPSWTANVQVIDPEDAHKLPFNILDVTKHWNLGNYPPDIPVIPSRRFGKLTLKKGPKDYFQEIEQLAFSPSHLVPGVEPSEDPMLQARLFAYPDAQRHRLGPHNLEMPANQPRQTVEDTKAKDSVRPEPKSQEHSAWVSETTSSEWSQPNELDYKFPREFWKSLPVLRDDEFQNNVVVNIAESVSRTPSALRRKVYRTLGLVASDLAERVEKMTEELVMEVEKKAKL</sequence>
<evidence type="ECO:0000256" key="11">
    <source>
        <dbReference type="RuleBase" id="RU004142"/>
    </source>
</evidence>
<evidence type="ECO:0000313" key="14">
    <source>
        <dbReference type="EMBL" id="EXU97508.1"/>
    </source>
</evidence>
<dbReference type="GO" id="GO:0020037">
    <property type="term" value="F:heme binding"/>
    <property type="evidence" value="ECO:0007669"/>
    <property type="project" value="InterPro"/>
</dbReference>
<keyword evidence="4" id="KW-0017">Alkaloid metabolism</keyword>
<comment type="cofactor">
    <cofactor evidence="10">
        <name>heme</name>
        <dbReference type="ChEBI" id="CHEBI:30413"/>
    </cofactor>
</comment>
<dbReference type="PROSITE" id="PS00437">
    <property type="entry name" value="CATALASE_1"/>
    <property type="match status" value="1"/>
</dbReference>
<evidence type="ECO:0000256" key="1">
    <source>
        <dbReference type="ARBA" id="ARBA00004913"/>
    </source>
</evidence>
<dbReference type="InterPro" id="IPR011614">
    <property type="entry name" value="Catalase_core"/>
</dbReference>
<dbReference type="OrthoDB" id="6880011at2759"/>
<dbReference type="InterPro" id="IPR024708">
    <property type="entry name" value="Catalase_AS"/>
</dbReference>
<dbReference type="PANTHER" id="PTHR11465">
    <property type="entry name" value="CATALASE"/>
    <property type="match status" value="1"/>
</dbReference>
<comment type="similarity">
    <text evidence="2">Belongs to the catalase family.</text>
</comment>
<gene>
    <name evidence="14" type="ORF">X797_009417</name>
</gene>
<dbReference type="GO" id="GO:0042542">
    <property type="term" value="P:response to hydrogen peroxide"/>
    <property type="evidence" value="ECO:0007669"/>
    <property type="project" value="TreeGrafter"/>
</dbReference>
<feature type="compositionally biased region" description="Basic and acidic residues" evidence="12">
    <location>
        <begin position="364"/>
        <end position="382"/>
    </location>
</feature>
<protein>
    <submittedName>
        <fullName evidence="14">Catalase family protein</fullName>
    </submittedName>
</protein>
<evidence type="ECO:0000256" key="4">
    <source>
        <dbReference type="ARBA" id="ARBA00022589"/>
    </source>
</evidence>
<dbReference type="PROSITE" id="PS51402">
    <property type="entry name" value="CATALASE_3"/>
    <property type="match status" value="1"/>
</dbReference>
<dbReference type="SUPFAM" id="SSF56634">
    <property type="entry name" value="Heme-dependent catalase-like"/>
    <property type="match status" value="1"/>
</dbReference>
<evidence type="ECO:0000313" key="15">
    <source>
        <dbReference type="Proteomes" id="UP000030151"/>
    </source>
</evidence>
<reference evidence="14 15" key="1">
    <citation type="submission" date="2014-02" db="EMBL/GenBank/DDBJ databases">
        <title>The genome sequence of the entomopathogenic fungus Metarhizium robertsii ARSEF 2575.</title>
        <authorList>
            <person name="Giuliano Garisto Donzelli B."/>
            <person name="Roe B.A."/>
            <person name="Macmil S.L."/>
            <person name="Krasnoff S.B."/>
            <person name="Gibson D.M."/>
        </authorList>
    </citation>
    <scope>NUCLEOTIDE SEQUENCE [LARGE SCALE GENOMIC DNA]</scope>
    <source>
        <strain evidence="14 15">ARSEF 2575</strain>
    </source>
</reference>
<dbReference type="eggNOG" id="KOG0047">
    <property type="taxonomic scope" value="Eukaryota"/>
</dbReference>
<evidence type="ECO:0000256" key="2">
    <source>
        <dbReference type="ARBA" id="ARBA00005329"/>
    </source>
</evidence>
<dbReference type="SMART" id="SM01060">
    <property type="entry name" value="Catalase"/>
    <property type="match status" value="1"/>
</dbReference>
<dbReference type="PRINTS" id="PR00067">
    <property type="entry name" value="CATALASE"/>
</dbReference>
<dbReference type="Proteomes" id="UP000030151">
    <property type="component" value="Unassembled WGS sequence"/>
</dbReference>
<dbReference type="PANTHER" id="PTHR11465:SF9">
    <property type="entry name" value="CATALASE"/>
    <property type="match status" value="1"/>
</dbReference>
<dbReference type="Pfam" id="PF00199">
    <property type="entry name" value="Catalase"/>
    <property type="match status" value="1"/>
</dbReference>
<evidence type="ECO:0000256" key="5">
    <source>
        <dbReference type="ARBA" id="ARBA00022617"/>
    </source>
</evidence>
<name>A0A014P5F1_9HYPO</name>
<dbReference type="GO" id="GO:0009820">
    <property type="term" value="P:alkaloid metabolic process"/>
    <property type="evidence" value="ECO:0007669"/>
    <property type="project" value="UniProtKB-KW"/>
</dbReference>
<keyword evidence="8 10" id="KW-0408">Iron</keyword>
<dbReference type="PROSITE" id="PS00438">
    <property type="entry name" value="CATALASE_2"/>
    <property type="match status" value="1"/>
</dbReference>
<accession>A0A014P5F1</accession>
<evidence type="ECO:0000256" key="9">
    <source>
        <dbReference type="ARBA" id="ARBA00023324"/>
    </source>
</evidence>
<dbReference type="GO" id="GO:0042744">
    <property type="term" value="P:hydrogen peroxide catabolic process"/>
    <property type="evidence" value="ECO:0007669"/>
    <property type="project" value="UniProtKB-KW"/>
</dbReference>
<feature type="region of interest" description="Disordered" evidence="12">
    <location>
        <begin position="1"/>
        <end position="28"/>
    </location>
</feature>
<dbReference type="GO" id="GO:0046872">
    <property type="term" value="F:metal ion binding"/>
    <property type="evidence" value="ECO:0007669"/>
    <property type="project" value="UniProtKB-KW"/>
</dbReference>
<dbReference type="Gene3D" id="2.40.180.10">
    <property type="entry name" value="Catalase core domain"/>
    <property type="match status" value="1"/>
</dbReference>
<comment type="pathway">
    <text evidence="1">Alkaloid biosynthesis.</text>
</comment>
<dbReference type="InterPro" id="IPR002226">
    <property type="entry name" value="Catalase_haem_BS"/>
</dbReference>
<evidence type="ECO:0000256" key="12">
    <source>
        <dbReference type="SAM" id="MobiDB-lite"/>
    </source>
</evidence>
<proteinExistence type="inferred from homology"/>
<keyword evidence="6 10" id="KW-0479">Metal-binding</keyword>
<organism evidence="14 15">
    <name type="scientific">Metarhizium robertsii</name>
    <dbReference type="NCBI Taxonomy" id="568076"/>
    <lineage>
        <taxon>Eukaryota</taxon>
        <taxon>Fungi</taxon>
        <taxon>Dikarya</taxon>
        <taxon>Ascomycota</taxon>
        <taxon>Pezizomycotina</taxon>
        <taxon>Sordariomycetes</taxon>
        <taxon>Hypocreomycetidae</taxon>
        <taxon>Hypocreales</taxon>
        <taxon>Clavicipitaceae</taxon>
        <taxon>Metarhizium</taxon>
    </lineage>
</organism>
<feature type="compositionally biased region" description="Basic and acidic residues" evidence="12">
    <location>
        <begin position="10"/>
        <end position="21"/>
    </location>
</feature>
<dbReference type="InterPro" id="IPR020835">
    <property type="entry name" value="Catalase_sf"/>
</dbReference>
<feature type="domain" description="Catalase core" evidence="13">
    <location>
        <begin position="12"/>
        <end position="405"/>
    </location>
</feature>
<feature type="region of interest" description="Disordered" evidence="12">
    <location>
        <begin position="349"/>
        <end position="393"/>
    </location>
</feature>
<dbReference type="HOGENOM" id="CLU_010645_2_0_1"/>
<evidence type="ECO:0000256" key="6">
    <source>
        <dbReference type="ARBA" id="ARBA00022723"/>
    </source>
</evidence>
<comment type="function">
    <text evidence="11">Catalyzes the degradation of hydrogen peroxide (H(2)O(2)) generated by peroxisomal oxidases to water and oxygen, thereby protecting cells from the toxic effects of hydrogen peroxide.</text>
</comment>
<evidence type="ECO:0000256" key="10">
    <source>
        <dbReference type="PIRSR" id="PIRSR038928-2"/>
    </source>
</evidence>
<evidence type="ECO:0000256" key="8">
    <source>
        <dbReference type="ARBA" id="ARBA00023004"/>
    </source>
</evidence>
<dbReference type="InterPro" id="IPR018028">
    <property type="entry name" value="Catalase"/>
</dbReference>
<keyword evidence="9" id="KW-0376">Hydrogen peroxide</keyword>
<keyword evidence="3" id="KW-0575">Peroxidase</keyword>
<dbReference type="PIRSF" id="PIRSF038928">
    <property type="entry name" value="Catalase_clade1-3"/>
    <property type="match status" value="1"/>
</dbReference>
<evidence type="ECO:0000259" key="13">
    <source>
        <dbReference type="SMART" id="SM01060"/>
    </source>
</evidence>
<keyword evidence="7" id="KW-0560">Oxidoreductase</keyword>